<dbReference type="GO" id="GO:0032798">
    <property type="term" value="C:Swi5-Sfr1 complex"/>
    <property type="evidence" value="ECO:0007669"/>
    <property type="project" value="TreeGrafter"/>
</dbReference>
<reference evidence="5" key="1">
    <citation type="journal article" date="2018" name="Nat. Microbiol.">
        <title>Leveraging single-cell genomics to expand the fungal tree of life.</title>
        <authorList>
            <person name="Ahrendt S.R."/>
            <person name="Quandt C.A."/>
            <person name="Ciobanu D."/>
            <person name="Clum A."/>
            <person name="Salamov A."/>
            <person name="Andreopoulos B."/>
            <person name="Cheng J.F."/>
            <person name="Woyke T."/>
            <person name="Pelin A."/>
            <person name="Henrissat B."/>
            <person name="Reynolds N.K."/>
            <person name="Benny G.L."/>
            <person name="Smith M.E."/>
            <person name="James T.Y."/>
            <person name="Grigoriev I.V."/>
        </authorList>
    </citation>
    <scope>NUCLEOTIDE SEQUENCE [LARGE SCALE GENOMIC DNA]</scope>
    <source>
        <strain evidence="5">ATCC 52028</strain>
    </source>
</reference>
<dbReference type="PANTHER" id="PTHR28529">
    <property type="entry name" value="DNA REPAIR PROTEIN SWI5 HOMOLOG"/>
    <property type="match status" value="1"/>
</dbReference>
<evidence type="ECO:0000256" key="2">
    <source>
        <dbReference type="ARBA" id="ARBA00022763"/>
    </source>
</evidence>
<dbReference type="PANTHER" id="PTHR28529:SF2">
    <property type="entry name" value="DNA REPAIR PROTEIN SWI5 HOMOLOG"/>
    <property type="match status" value="1"/>
</dbReference>
<accession>A0A4P9X491</accession>
<dbReference type="GO" id="GO:0000709">
    <property type="term" value="P:meiotic joint molecule formation"/>
    <property type="evidence" value="ECO:0007669"/>
    <property type="project" value="TreeGrafter"/>
</dbReference>
<organism evidence="4 5">
    <name type="scientific">Caulochytrium protostelioides</name>
    <dbReference type="NCBI Taxonomy" id="1555241"/>
    <lineage>
        <taxon>Eukaryota</taxon>
        <taxon>Fungi</taxon>
        <taxon>Fungi incertae sedis</taxon>
        <taxon>Chytridiomycota</taxon>
        <taxon>Chytridiomycota incertae sedis</taxon>
        <taxon>Chytridiomycetes</taxon>
        <taxon>Caulochytriales</taxon>
        <taxon>Caulochytriaceae</taxon>
        <taxon>Caulochytrium</taxon>
    </lineage>
</organism>
<name>A0A4P9X491_9FUNG</name>
<evidence type="ECO:0000313" key="4">
    <source>
        <dbReference type="EMBL" id="RKO99886.1"/>
    </source>
</evidence>
<keyword evidence="3" id="KW-0234">DNA repair</keyword>
<evidence type="ECO:0000313" key="5">
    <source>
        <dbReference type="Proteomes" id="UP000274922"/>
    </source>
</evidence>
<dbReference type="GO" id="GO:0010772">
    <property type="term" value="P:meiotic DNA recombinase assembly involved in reciprocal meiotic recombination"/>
    <property type="evidence" value="ECO:0007669"/>
    <property type="project" value="TreeGrafter"/>
</dbReference>
<dbReference type="InterPro" id="IPR010760">
    <property type="entry name" value="DNA-repair_Swi5"/>
</dbReference>
<dbReference type="Gene3D" id="1.20.5.170">
    <property type="match status" value="1"/>
</dbReference>
<sequence length="75" mass="8273">MTAERDALLAQLRATVPGAETAEGRESLVNAHIKKLHTYNEAKDAAQILIGRAAEMEHTTAKEMHTRFDVDGLEE</sequence>
<dbReference type="OrthoDB" id="255837at2759"/>
<protein>
    <recommendedName>
        <fullName evidence="6">Swi5-domain-containing protein</fullName>
    </recommendedName>
</protein>
<comment type="similarity">
    <text evidence="1">Belongs to the SWI5/SAE3 family.</text>
</comment>
<dbReference type="Pfam" id="PF07061">
    <property type="entry name" value="Swi5"/>
    <property type="match status" value="1"/>
</dbReference>
<evidence type="ECO:0000256" key="3">
    <source>
        <dbReference type="ARBA" id="ARBA00023204"/>
    </source>
</evidence>
<proteinExistence type="inferred from homology"/>
<dbReference type="STRING" id="1555241.A0A4P9X491"/>
<keyword evidence="5" id="KW-1185">Reference proteome</keyword>
<gene>
    <name evidence="4" type="ORF">CXG81DRAFT_13915</name>
</gene>
<evidence type="ECO:0000256" key="1">
    <source>
        <dbReference type="ARBA" id="ARBA00008060"/>
    </source>
</evidence>
<dbReference type="Proteomes" id="UP000274922">
    <property type="component" value="Unassembled WGS sequence"/>
</dbReference>
<dbReference type="EMBL" id="ML014250">
    <property type="protein sequence ID" value="RKO99886.1"/>
    <property type="molecule type" value="Genomic_DNA"/>
</dbReference>
<dbReference type="GO" id="GO:0034974">
    <property type="term" value="C:Swi5-Swi2 complex"/>
    <property type="evidence" value="ECO:0007669"/>
    <property type="project" value="TreeGrafter"/>
</dbReference>
<keyword evidence="2" id="KW-0227">DNA damage</keyword>
<evidence type="ECO:0008006" key="6">
    <source>
        <dbReference type="Google" id="ProtNLM"/>
    </source>
</evidence>
<dbReference type="AlphaFoldDB" id="A0A4P9X491"/>